<dbReference type="InterPro" id="IPR024072">
    <property type="entry name" value="DHFR-like_dom_sf"/>
</dbReference>
<evidence type="ECO:0000313" key="3">
    <source>
        <dbReference type="Proteomes" id="UP000238296"/>
    </source>
</evidence>
<evidence type="ECO:0000313" key="2">
    <source>
        <dbReference type="EMBL" id="PQM46716.1"/>
    </source>
</evidence>
<dbReference type="Gene3D" id="3.40.430.10">
    <property type="entry name" value="Dihydrofolate Reductase, subunit A"/>
    <property type="match status" value="1"/>
</dbReference>
<dbReference type="GO" id="GO:0008703">
    <property type="term" value="F:5-amino-6-(5-phosphoribosylamino)uracil reductase activity"/>
    <property type="evidence" value="ECO:0007669"/>
    <property type="project" value="InterPro"/>
</dbReference>
<dbReference type="GO" id="GO:0009231">
    <property type="term" value="P:riboflavin biosynthetic process"/>
    <property type="evidence" value="ECO:0007669"/>
    <property type="project" value="InterPro"/>
</dbReference>
<comment type="caution">
    <text evidence="2">The sequence shown here is derived from an EMBL/GenBank/DDBJ whole genome shotgun (WGS) entry which is preliminary data.</text>
</comment>
<protein>
    <recommendedName>
        <fullName evidence="1">Bacterial bifunctional deaminase-reductase C-terminal domain-containing protein</fullName>
    </recommendedName>
</protein>
<dbReference type="Proteomes" id="UP000238296">
    <property type="component" value="Unassembled WGS sequence"/>
</dbReference>
<proteinExistence type="predicted"/>
<feature type="domain" description="Bacterial bifunctional deaminase-reductase C-terminal" evidence="1">
    <location>
        <begin position="11"/>
        <end position="90"/>
    </location>
</feature>
<dbReference type="InterPro" id="IPR002734">
    <property type="entry name" value="RibDG_C"/>
</dbReference>
<reference evidence="2 3" key="1">
    <citation type="journal article" date="2017" name="Int. J. Syst. Evol. Microbiol.">
        <title>Mycobacterium talmoniae sp. nov., a slowly growing mycobacterium isolated from human respiratory samples.</title>
        <authorList>
            <person name="Davidson R.M."/>
            <person name="DeGroote M.A."/>
            <person name="Marola J.L."/>
            <person name="Buss S."/>
            <person name="Jones V."/>
            <person name="McNeil M.R."/>
            <person name="Freifeld A.G."/>
            <person name="Elaine Epperson L."/>
            <person name="Hasan N.A."/>
            <person name="Jackson M."/>
            <person name="Iwen P.C."/>
            <person name="Salfinger M."/>
            <person name="Strong M."/>
        </authorList>
    </citation>
    <scope>NUCLEOTIDE SEQUENCE [LARGE SCALE GENOMIC DNA]</scope>
    <source>
        <strain evidence="2 3">ATCC BAA-2683</strain>
    </source>
</reference>
<evidence type="ECO:0000259" key="1">
    <source>
        <dbReference type="Pfam" id="PF01872"/>
    </source>
</evidence>
<dbReference type="Pfam" id="PF01872">
    <property type="entry name" value="RibD_C"/>
    <property type="match status" value="1"/>
</dbReference>
<name>A0A2S8BJD3_9MYCO</name>
<organism evidence="2 3">
    <name type="scientific">Mycobacterium talmoniae</name>
    <dbReference type="NCBI Taxonomy" id="1858794"/>
    <lineage>
        <taxon>Bacteria</taxon>
        <taxon>Bacillati</taxon>
        <taxon>Actinomycetota</taxon>
        <taxon>Actinomycetes</taxon>
        <taxon>Mycobacteriales</taxon>
        <taxon>Mycobacteriaceae</taxon>
        <taxon>Mycobacterium</taxon>
    </lineage>
</organism>
<accession>A0A2S8BJD3</accession>
<dbReference type="SUPFAM" id="SSF53597">
    <property type="entry name" value="Dihydrofolate reductase-like"/>
    <property type="match status" value="1"/>
</dbReference>
<gene>
    <name evidence="2" type="ORF">C1Y40_03157</name>
</gene>
<dbReference type="EMBL" id="PPEA01000447">
    <property type="protein sequence ID" value="PQM46716.1"/>
    <property type="molecule type" value="Genomic_DNA"/>
</dbReference>
<sequence>MVDCSGDDPERVDEVAVLAAVTAGGQHHVLTEGGPTLLASLIDRELLDELCLTIAPCVVGGQARRIATGPGQVLTGMRCVHLLSDDAGYLYTRYVKGE</sequence>
<dbReference type="AlphaFoldDB" id="A0A2S8BJD3"/>